<sequence length="199" mass="22600">MTLVALSYNPPTNSSKWKKGLALLSSKLQHKQRSPTTKAAATEKILRHNSTTTIIKCEDLTAKEFAQMAGIKIKEEDFLTADDEPMYLTTKSTTTYHQMTSISTTLSTKSCHQIWDSDFWQSNQANNNKKTKPNKKTNNNDTLFISQLRSSPPTLNTIQKGRFKIVVGQDDCEPVNQYQHVVLEWKRKRSDSSTTNITK</sequence>
<gene>
    <name evidence="1" type="ORF">MFLAVUS_008573</name>
</gene>
<keyword evidence="2" id="KW-1185">Reference proteome</keyword>
<organism evidence="1 2">
    <name type="scientific">Mucor flavus</name>
    <dbReference type="NCBI Taxonomy" id="439312"/>
    <lineage>
        <taxon>Eukaryota</taxon>
        <taxon>Fungi</taxon>
        <taxon>Fungi incertae sedis</taxon>
        <taxon>Mucoromycota</taxon>
        <taxon>Mucoromycotina</taxon>
        <taxon>Mucoromycetes</taxon>
        <taxon>Mucorales</taxon>
        <taxon>Mucorineae</taxon>
        <taxon>Mucoraceae</taxon>
        <taxon>Mucor</taxon>
    </lineage>
</organism>
<protein>
    <submittedName>
        <fullName evidence="1">Uncharacterized protein</fullName>
    </submittedName>
</protein>
<accession>A0ABP9Z7N0</accession>
<dbReference type="EMBL" id="BAABUK010000024">
    <property type="protein sequence ID" value="GAA5815067.1"/>
    <property type="molecule type" value="Genomic_DNA"/>
</dbReference>
<name>A0ABP9Z7N0_9FUNG</name>
<evidence type="ECO:0000313" key="1">
    <source>
        <dbReference type="EMBL" id="GAA5815067.1"/>
    </source>
</evidence>
<proteinExistence type="predicted"/>
<dbReference type="Proteomes" id="UP001473302">
    <property type="component" value="Unassembled WGS sequence"/>
</dbReference>
<reference evidence="1 2" key="1">
    <citation type="submission" date="2024-04" db="EMBL/GenBank/DDBJ databases">
        <title>genome sequences of Mucor flavus KT1a and Helicostylum pulchrum KT1b strains isolated from the surface of a dry-aged beef.</title>
        <authorList>
            <person name="Toyotome T."/>
            <person name="Hosono M."/>
            <person name="Torimaru M."/>
            <person name="Fukuda K."/>
            <person name="Mikami N."/>
        </authorList>
    </citation>
    <scope>NUCLEOTIDE SEQUENCE [LARGE SCALE GENOMIC DNA]</scope>
    <source>
        <strain evidence="1 2">KT1a</strain>
    </source>
</reference>
<comment type="caution">
    <text evidence="1">The sequence shown here is derived from an EMBL/GenBank/DDBJ whole genome shotgun (WGS) entry which is preliminary data.</text>
</comment>
<evidence type="ECO:0000313" key="2">
    <source>
        <dbReference type="Proteomes" id="UP001473302"/>
    </source>
</evidence>